<evidence type="ECO:0000313" key="1">
    <source>
        <dbReference type="EMBL" id="QJW90856.1"/>
    </source>
</evidence>
<organism evidence="1 2">
    <name type="scientific">Spirosoma taeanense</name>
    <dbReference type="NCBI Taxonomy" id="2735870"/>
    <lineage>
        <taxon>Bacteria</taxon>
        <taxon>Pseudomonadati</taxon>
        <taxon>Bacteroidota</taxon>
        <taxon>Cytophagia</taxon>
        <taxon>Cytophagales</taxon>
        <taxon>Cytophagaceae</taxon>
        <taxon>Spirosoma</taxon>
    </lineage>
</organism>
<sequence length="160" mass="17406">MNNPAVGGGDYIEFKLDGKPYQYVEKIGVTSTALAMTSTPALPLYQISMVAHSAPASQTVNLQLISKTPFKVGKYSYSVSDVTNRPFFLFTYAQNSAYETPVTGIAGEAELTKVESAKGGTVEGTFTLKNIEEYKTATGVRQLLSKDHTLTEGKFRFTVK</sequence>
<gene>
    <name evidence="1" type="ORF">HNV11_16460</name>
</gene>
<dbReference type="AlphaFoldDB" id="A0A6M5YC24"/>
<proteinExistence type="predicted"/>
<dbReference type="Proteomes" id="UP000502756">
    <property type="component" value="Chromosome"/>
</dbReference>
<evidence type="ECO:0000313" key="2">
    <source>
        <dbReference type="Proteomes" id="UP000502756"/>
    </source>
</evidence>
<accession>A0A6M5YC24</accession>
<dbReference type="RefSeq" id="WP_171740701.1">
    <property type="nucleotide sequence ID" value="NZ_CP053435.1"/>
</dbReference>
<dbReference type="EMBL" id="CP053435">
    <property type="protein sequence ID" value="QJW90856.1"/>
    <property type="molecule type" value="Genomic_DNA"/>
</dbReference>
<name>A0A6M5YC24_9BACT</name>
<keyword evidence="2" id="KW-1185">Reference proteome</keyword>
<protein>
    <submittedName>
        <fullName evidence="1">Uncharacterized protein</fullName>
    </submittedName>
</protein>
<dbReference type="KEGG" id="stae:HNV11_16460"/>
<reference evidence="1 2" key="1">
    <citation type="submission" date="2020-05" db="EMBL/GenBank/DDBJ databases">
        <title>Genome sequencing of Spirosoma sp. TS118.</title>
        <authorList>
            <person name="Lee J.-H."/>
            <person name="Jeong S."/>
            <person name="Zhao L."/>
            <person name="Jung J.-H."/>
            <person name="Kim M.-K."/>
            <person name="Lim S."/>
        </authorList>
    </citation>
    <scope>NUCLEOTIDE SEQUENCE [LARGE SCALE GENOMIC DNA]</scope>
    <source>
        <strain evidence="1 2">TS118</strain>
    </source>
</reference>